<evidence type="ECO:0000259" key="1">
    <source>
        <dbReference type="Pfam" id="PF13154"/>
    </source>
</evidence>
<dbReference type="InterPro" id="IPR025054">
    <property type="entry name" value="DUF3991"/>
</dbReference>
<proteinExistence type="predicted"/>
<accession>A0A2W4CW34</accession>
<dbReference type="RefSeq" id="WP_111158745.1">
    <property type="nucleotide sequence ID" value="NZ_PCDP01000002.1"/>
</dbReference>
<evidence type="ECO:0000313" key="3">
    <source>
        <dbReference type="Proteomes" id="UP000248925"/>
    </source>
</evidence>
<dbReference type="Proteomes" id="UP000248925">
    <property type="component" value="Unassembled WGS sequence"/>
</dbReference>
<dbReference type="CDD" id="cd00188">
    <property type="entry name" value="TOPRIM"/>
    <property type="match status" value="1"/>
</dbReference>
<gene>
    <name evidence="2" type="ORF">CPY51_03935</name>
</gene>
<dbReference type="Gene3D" id="3.40.1360.10">
    <property type="match status" value="1"/>
</dbReference>
<organism evidence="2 3">
    <name type="scientific">Rhizobium tubonense</name>
    <dbReference type="NCBI Taxonomy" id="484088"/>
    <lineage>
        <taxon>Bacteria</taxon>
        <taxon>Pseudomonadati</taxon>
        <taxon>Pseudomonadota</taxon>
        <taxon>Alphaproteobacteria</taxon>
        <taxon>Hyphomicrobiales</taxon>
        <taxon>Rhizobiaceae</taxon>
        <taxon>Rhizobium/Agrobacterium group</taxon>
        <taxon>Rhizobium</taxon>
    </lineage>
</organism>
<feature type="domain" description="DUF3991" evidence="1">
    <location>
        <begin position="128"/>
        <end position="194"/>
    </location>
</feature>
<dbReference type="OrthoDB" id="5757175at2"/>
<dbReference type="Pfam" id="PF13155">
    <property type="entry name" value="Toprim_2"/>
    <property type="match status" value="1"/>
</dbReference>
<dbReference type="EMBL" id="PCDP01000002">
    <property type="protein sequence ID" value="PZM16479.1"/>
    <property type="molecule type" value="Genomic_DNA"/>
</dbReference>
<protein>
    <recommendedName>
        <fullName evidence="1">DUF3991 domain-containing protein</fullName>
    </recommendedName>
</protein>
<sequence>MKRDEIEKIRDQVSCGTVLQQAGFRVDVRESTPRAVKYRRSGEIAIVTHGGRGWFDPLSDNKGDVFGLHAWLQPGDFRATLQAVAALAGIQPSQPAWEPRGLRRTDADITARWSARPVLSHGSPAYGYLAGARAIPHHQLKLAINAQLIRQGPFGSAWFAHQDSAGRICGWEERGPQWRGFSSGGAKTLFRFGNPAGGRLCITEAAIDALSLSALDGRRADTLYASTAGGWSRATESSVMLLAECLDLVVAATDRDGQGEAYADKLRGIALRANCGFQRLRPFGEDWNEDLKQRRNEEED</sequence>
<dbReference type="Pfam" id="PF13154">
    <property type="entry name" value="DUF3991"/>
    <property type="match status" value="1"/>
</dbReference>
<name>A0A2W4CW34_9HYPH</name>
<comment type="caution">
    <text evidence="2">The sequence shown here is derived from an EMBL/GenBank/DDBJ whole genome shotgun (WGS) entry which is preliminary data.</text>
</comment>
<evidence type="ECO:0000313" key="2">
    <source>
        <dbReference type="EMBL" id="PZM16479.1"/>
    </source>
</evidence>
<keyword evidence="3" id="KW-1185">Reference proteome</keyword>
<dbReference type="AlphaFoldDB" id="A0A2W4CW34"/>
<reference evidence="2 3" key="1">
    <citation type="journal article" date="2018" name="Sci. Rep.">
        <title>Rhizobium tumorigenes sp. nov., a novel plant tumorigenic bacterium isolated from cane gall tumors on thornless blackberry.</title>
        <authorList>
            <person name="Kuzmanovi N."/>
            <person name="Smalla K."/>
            <person name="Gronow S."/>
            <person name="PuBawska J."/>
        </authorList>
    </citation>
    <scope>NUCLEOTIDE SEQUENCE [LARGE SCALE GENOMIC DNA]</scope>
    <source>
        <strain evidence="2 3">CCBAU 85046</strain>
    </source>
</reference>